<proteinExistence type="inferred from homology"/>
<evidence type="ECO:0000256" key="1">
    <source>
        <dbReference type="ARBA" id="ARBA00004236"/>
    </source>
</evidence>
<keyword evidence="6 8" id="KW-0472">Membrane</keyword>
<dbReference type="Proteomes" id="UP000504606">
    <property type="component" value="Unplaced"/>
</dbReference>
<dbReference type="Pfam" id="PF01130">
    <property type="entry name" value="CD36"/>
    <property type="match status" value="1"/>
</dbReference>
<keyword evidence="5 8" id="KW-1133">Transmembrane helix</keyword>
<protein>
    <submittedName>
        <fullName evidence="10 11">Lysosome membrane protein 2-like</fullName>
    </submittedName>
</protein>
<reference evidence="10 11" key="1">
    <citation type="submission" date="2025-04" db="UniProtKB">
        <authorList>
            <consortium name="RefSeq"/>
        </authorList>
    </citation>
    <scope>IDENTIFICATION</scope>
    <source>
        <tissue evidence="10 11">Whole organism</tissue>
    </source>
</reference>
<dbReference type="PANTHER" id="PTHR11923:SF50">
    <property type="entry name" value="GH19047P"/>
    <property type="match status" value="1"/>
</dbReference>
<dbReference type="KEGG" id="foc:113203129"/>
<evidence type="ECO:0000313" key="11">
    <source>
        <dbReference type="RefSeq" id="XP_052124794.1"/>
    </source>
</evidence>
<dbReference type="OrthoDB" id="18585at2759"/>
<dbReference type="GeneID" id="113203129"/>
<gene>
    <name evidence="10 11" type="primary">LOC113203129</name>
</gene>
<evidence type="ECO:0000256" key="5">
    <source>
        <dbReference type="ARBA" id="ARBA00022989"/>
    </source>
</evidence>
<comment type="subcellular location">
    <subcellularLocation>
        <location evidence="1">Cell membrane</location>
    </subcellularLocation>
</comment>
<organism evidence="9 10">
    <name type="scientific">Frankliniella occidentalis</name>
    <name type="common">Western flower thrips</name>
    <name type="synonym">Euthrips occidentalis</name>
    <dbReference type="NCBI Taxonomy" id="133901"/>
    <lineage>
        <taxon>Eukaryota</taxon>
        <taxon>Metazoa</taxon>
        <taxon>Ecdysozoa</taxon>
        <taxon>Arthropoda</taxon>
        <taxon>Hexapoda</taxon>
        <taxon>Insecta</taxon>
        <taxon>Pterygota</taxon>
        <taxon>Neoptera</taxon>
        <taxon>Paraneoptera</taxon>
        <taxon>Thysanoptera</taxon>
        <taxon>Terebrantia</taxon>
        <taxon>Thripoidea</taxon>
        <taxon>Thripidae</taxon>
        <taxon>Frankliniella</taxon>
    </lineage>
</organism>
<dbReference type="GO" id="GO:0005044">
    <property type="term" value="F:scavenger receptor activity"/>
    <property type="evidence" value="ECO:0007669"/>
    <property type="project" value="TreeGrafter"/>
</dbReference>
<evidence type="ECO:0000256" key="6">
    <source>
        <dbReference type="ARBA" id="ARBA00023136"/>
    </source>
</evidence>
<keyword evidence="4 8" id="KW-0812">Transmembrane</keyword>
<dbReference type="PRINTS" id="PR01609">
    <property type="entry name" value="CD36FAMILY"/>
</dbReference>
<dbReference type="RefSeq" id="XP_052124794.1">
    <property type="nucleotide sequence ID" value="XM_052268834.1"/>
</dbReference>
<dbReference type="GO" id="GO:0005886">
    <property type="term" value="C:plasma membrane"/>
    <property type="evidence" value="ECO:0007669"/>
    <property type="project" value="UniProtKB-SubCell"/>
</dbReference>
<keyword evidence="9" id="KW-1185">Reference proteome</keyword>
<evidence type="ECO:0000256" key="3">
    <source>
        <dbReference type="ARBA" id="ARBA00022475"/>
    </source>
</evidence>
<evidence type="ECO:0000256" key="4">
    <source>
        <dbReference type="ARBA" id="ARBA00022692"/>
    </source>
</evidence>
<keyword evidence="7" id="KW-0325">Glycoprotein</keyword>
<sequence>MGQSLQAVTSPWTFAERREAAMTVLERKWSTLHYELAQSGGKIKHKYWKRQFTTRTLASVAALMLLSVTCLAGAYVLWFTATVNNIVDSVLTYREGDMYYMDWRYPQYTPYTRVYIYNYTNTEEFLRGDAKKLKVEEIGPYMYREKLEKVNVTFHGDGDTVSYREKRLFTFVPEESVGTEEDVFVVPNVPLLTGISLVRDKGFAAQLALRSAIWALDVDKGAFETLRVSEYLFGYNDKLYDAAQGALDMIGTKLPRLGMLTSRSGVNAHEYTIQTGTRNHSEIDVVVALDGKPDLGAWAEPECNRIDGAIGAIYQGPLWARERLHLYHVDLCRRINLDFQEERLAMGVLPAYRYTPPADFLHNARDNPENACFTPRYFGEWPSGVFPNAPCFENAPVFVSFPRFYQGDPKLRQMVEGVGEPEKDKHQLYLDLHPQLGLNLGCAVRIQANMMVRKAPLVGNYLDAFEDGTILPNMWFESIIDQYDPWTFRRTWHATFTLRWCETGFKYALPLLAALFGVLATRRMRRCVDRGEELCTANKTEVELQQLQQPLTTVR</sequence>
<accession>A0A6J1S2M0</accession>
<evidence type="ECO:0000313" key="10">
    <source>
        <dbReference type="RefSeq" id="XP_026273435.2"/>
    </source>
</evidence>
<evidence type="ECO:0000256" key="2">
    <source>
        <dbReference type="ARBA" id="ARBA00010532"/>
    </source>
</evidence>
<dbReference type="GO" id="GO:0005737">
    <property type="term" value="C:cytoplasm"/>
    <property type="evidence" value="ECO:0007669"/>
    <property type="project" value="TreeGrafter"/>
</dbReference>
<name>A0A6J1S2M0_FRAOC</name>
<dbReference type="InterPro" id="IPR002159">
    <property type="entry name" value="CD36_fam"/>
</dbReference>
<dbReference type="PANTHER" id="PTHR11923">
    <property type="entry name" value="SCAVENGER RECEPTOR CLASS B TYPE-1 SR-B1"/>
    <property type="match status" value="1"/>
</dbReference>
<evidence type="ECO:0000256" key="8">
    <source>
        <dbReference type="SAM" id="Phobius"/>
    </source>
</evidence>
<keyword evidence="3" id="KW-1003">Cell membrane</keyword>
<dbReference type="AlphaFoldDB" id="A0A6J1S2M0"/>
<comment type="similarity">
    <text evidence="2">Belongs to the CD36 family.</text>
</comment>
<evidence type="ECO:0000256" key="7">
    <source>
        <dbReference type="ARBA" id="ARBA00023180"/>
    </source>
</evidence>
<dbReference type="RefSeq" id="XP_026273435.2">
    <property type="nucleotide sequence ID" value="XM_026417650.2"/>
</dbReference>
<feature type="transmembrane region" description="Helical" evidence="8">
    <location>
        <begin position="56"/>
        <end position="78"/>
    </location>
</feature>
<evidence type="ECO:0000313" key="9">
    <source>
        <dbReference type="Proteomes" id="UP000504606"/>
    </source>
</evidence>